<dbReference type="EMBL" id="JAVDQD010000006">
    <property type="protein sequence ID" value="MDR6241199.1"/>
    <property type="molecule type" value="Genomic_DNA"/>
</dbReference>
<organism evidence="1 2">
    <name type="scientific">Aureibacter tunicatorum</name>
    <dbReference type="NCBI Taxonomy" id="866807"/>
    <lineage>
        <taxon>Bacteria</taxon>
        <taxon>Pseudomonadati</taxon>
        <taxon>Bacteroidota</taxon>
        <taxon>Cytophagia</taxon>
        <taxon>Cytophagales</taxon>
        <taxon>Persicobacteraceae</taxon>
        <taxon>Aureibacter</taxon>
    </lineage>
</organism>
<dbReference type="PROSITE" id="PS51257">
    <property type="entry name" value="PROKAR_LIPOPROTEIN"/>
    <property type="match status" value="1"/>
</dbReference>
<sequence>MKKQLLFFSVFIFLFSCDNDTIVPNDNKISKYRIGYMDYYTGDSFFNKRVQSRNSVVHLEYNSDNRLIKRIGGMFPISVASGFRLNFTDHVYDEVSYLDNKIVIENKSSSPDISSNREIVTYVLDENNNIKQKIISINYENNLLSDTTNYFYDSENRLNTIKSINGISTLYFNDKNNLDSIVTIKNQIKVVEIFEKFDNAKNPLKHLNIFPETFKRSLSENNYSIYRKFGYNLSLGDEEVQRQINEWELQYDENGNVIF</sequence>
<evidence type="ECO:0000313" key="2">
    <source>
        <dbReference type="Proteomes" id="UP001185092"/>
    </source>
</evidence>
<name>A0AAE3XSH0_9BACT</name>
<evidence type="ECO:0000313" key="1">
    <source>
        <dbReference type="EMBL" id="MDR6241199.1"/>
    </source>
</evidence>
<protein>
    <recommendedName>
        <fullName evidence="3">YD repeat-containing protein</fullName>
    </recommendedName>
</protein>
<reference evidence="1" key="1">
    <citation type="submission" date="2023-07" db="EMBL/GenBank/DDBJ databases">
        <title>Genomic Encyclopedia of Type Strains, Phase IV (KMG-IV): sequencing the most valuable type-strain genomes for metagenomic binning, comparative biology and taxonomic classification.</title>
        <authorList>
            <person name="Goeker M."/>
        </authorList>
    </citation>
    <scope>NUCLEOTIDE SEQUENCE</scope>
    <source>
        <strain evidence="1">DSM 26174</strain>
    </source>
</reference>
<proteinExistence type="predicted"/>
<dbReference type="AlphaFoldDB" id="A0AAE3XSH0"/>
<gene>
    <name evidence="1" type="ORF">HNQ88_004275</name>
</gene>
<accession>A0AAE3XSH0</accession>
<comment type="caution">
    <text evidence="1">The sequence shown here is derived from an EMBL/GenBank/DDBJ whole genome shotgun (WGS) entry which is preliminary data.</text>
</comment>
<keyword evidence="2" id="KW-1185">Reference proteome</keyword>
<dbReference type="RefSeq" id="WP_309941782.1">
    <property type="nucleotide sequence ID" value="NZ_AP025305.1"/>
</dbReference>
<dbReference type="Proteomes" id="UP001185092">
    <property type="component" value="Unassembled WGS sequence"/>
</dbReference>
<evidence type="ECO:0008006" key="3">
    <source>
        <dbReference type="Google" id="ProtNLM"/>
    </source>
</evidence>
<dbReference type="Gene3D" id="2.180.10.10">
    <property type="entry name" value="RHS repeat-associated core"/>
    <property type="match status" value="1"/>
</dbReference>